<evidence type="ECO:0000313" key="3">
    <source>
        <dbReference type="Proteomes" id="UP000030765"/>
    </source>
</evidence>
<evidence type="ECO:0000313" key="1">
    <source>
        <dbReference type="EMBL" id="KFB39434.1"/>
    </source>
</evidence>
<reference evidence="2" key="2">
    <citation type="submission" date="2020-05" db="UniProtKB">
        <authorList>
            <consortium name="EnsemblMetazoa"/>
        </authorList>
    </citation>
    <scope>IDENTIFICATION</scope>
</reference>
<gene>
    <name evidence="1" type="ORF">ZHAS_00006923</name>
</gene>
<reference evidence="1 3" key="1">
    <citation type="journal article" date="2014" name="BMC Genomics">
        <title>Genome sequence of Anopheles sinensis provides insight into genetics basis of mosquito competence for malaria parasites.</title>
        <authorList>
            <person name="Zhou D."/>
            <person name="Zhang D."/>
            <person name="Ding G."/>
            <person name="Shi L."/>
            <person name="Hou Q."/>
            <person name="Ye Y."/>
            <person name="Xu Y."/>
            <person name="Zhou H."/>
            <person name="Xiong C."/>
            <person name="Li S."/>
            <person name="Yu J."/>
            <person name="Hong S."/>
            <person name="Yu X."/>
            <person name="Zou P."/>
            <person name="Chen C."/>
            <person name="Chang X."/>
            <person name="Wang W."/>
            <person name="Lv Y."/>
            <person name="Sun Y."/>
            <person name="Ma L."/>
            <person name="Shen B."/>
            <person name="Zhu C."/>
        </authorList>
    </citation>
    <scope>NUCLEOTIDE SEQUENCE [LARGE SCALE GENOMIC DNA]</scope>
</reference>
<name>A0A084VN90_ANOSI</name>
<dbReference type="EnsemblMetazoa" id="ASIC006923-RA">
    <property type="protein sequence ID" value="ASIC006923-PA"/>
    <property type="gene ID" value="ASIC006923"/>
</dbReference>
<keyword evidence="3" id="KW-1185">Reference proteome</keyword>
<dbReference type="EMBL" id="KE524984">
    <property type="protein sequence ID" value="KFB39434.1"/>
    <property type="molecule type" value="Genomic_DNA"/>
</dbReference>
<sequence>MAVLIHAKLARNCDVVRYCTPMVQQDFGGLVAKPSFETPIGTTERWHYLA</sequence>
<dbReference type="VEuPathDB" id="VectorBase:ASIC006923"/>
<dbReference type="EMBL" id="ATLV01014728">
    <property type="status" value="NOT_ANNOTATED_CDS"/>
    <property type="molecule type" value="Genomic_DNA"/>
</dbReference>
<accession>A0A084VN90</accession>
<protein>
    <submittedName>
        <fullName evidence="1 2">Putative transcriptional regulator</fullName>
    </submittedName>
</protein>
<dbReference type="Proteomes" id="UP000030765">
    <property type="component" value="Unassembled WGS sequence"/>
</dbReference>
<evidence type="ECO:0000313" key="2">
    <source>
        <dbReference type="EnsemblMetazoa" id="ASIC006923-PA"/>
    </source>
</evidence>
<organism evidence="1">
    <name type="scientific">Anopheles sinensis</name>
    <name type="common">Mosquito</name>
    <dbReference type="NCBI Taxonomy" id="74873"/>
    <lineage>
        <taxon>Eukaryota</taxon>
        <taxon>Metazoa</taxon>
        <taxon>Ecdysozoa</taxon>
        <taxon>Arthropoda</taxon>
        <taxon>Hexapoda</taxon>
        <taxon>Insecta</taxon>
        <taxon>Pterygota</taxon>
        <taxon>Neoptera</taxon>
        <taxon>Endopterygota</taxon>
        <taxon>Diptera</taxon>
        <taxon>Nematocera</taxon>
        <taxon>Culicoidea</taxon>
        <taxon>Culicidae</taxon>
        <taxon>Anophelinae</taxon>
        <taxon>Anopheles</taxon>
    </lineage>
</organism>
<dbReference type="AlphaFoldDB" id="A0A084VN90"/>
<proteinExistence type="predicted"/>